<dbReference type="GO" id="GO:0010646">
    <property type="term" value="P:regulation of cell communication"/>
    <property type="evidence" value="ECO:0007669"/>
    <property type="project" value="UniProtKB-ARBA"/>
</dbReference>
<evidence type="ECO:0000256" key="15">
    <source>
        <dbReference type="ARBA" id="ARBA00022737"/>
    </source>
</evidence>
<accession>A0ABD1JM04</accession>
<evidence type="ECO:0000256" key="21">
    <source>
        <dbReference type="ARBA" id="ARBA00023136"/>
    </source>
</evidence>
<dbReference type="PROSITE" id="PS50010">
    <property type="entry name" value="DH_2"/>
    <property type="match status" value="1"/>
</dbReference>
<feature type="domain" description="DH" evidence="33">
    <location>
        <begin position="1272"/>
        <end position="1458"/>
    </location>
</feature>
<dbReference type="PRINTS" id="PR00452">
    <property type="entry name" value="SH3DOMAIN"/>
</dbReference>
<keyword evidence="18" id="KW-0653">Protein transport</keyword>
<dbReference type="InterPro" id="IPR001849">
    <property type="entry name" value="PH_domain"/>
</dbReference>
<dbReference type="Pfam" id="PF16652">
    <property type="entry name" value="PH_13"/>
    <property type="match status" value="1"/>
</dbReference>
<proteinExistence type="predicted"/>
<dbReference type="InterPro" id="IPR018247">
    <property type="entry name" value="EF_Hand_1_Ca_BS"/>
</dbReference>
<dbReference type="Pfam" id="PF14604">
    <property type="entry name" value="SH3_9"/>
    <property type="match status" value="2"/>
</dbReference>
<dbReference type="Pfam" id="PF00621">
    <property type="entry name" value="RhoGEF"/>
    <property type="match status" value="1"/>
</dbReference>
<dbReference type="CDD" id="cd08375">
    <property type="entry name" value="C2_Intersectin"/>
    <property type="match status" value="1"/>
</dbReference>
<feature type="compositionally biased region" description="Polar residues" evidence="29">
    <location>
        <begin position="922"/>
        <end position="935"/>
    </location>
</feature>
<evidence type="ECO:0000256" key="2">
    <source>
        <dbReference type="ARBA" id="ARBA00004236"/>
    </source>
</evidence>
<keyword evidence="37" id="KW-1185">Reference proteome</keyword>
<feature type="domain" description="SH3" evidence="30">
    <location>
        <begin position="944"/>
        <end position="1002"/>
    </location>
</feature>
<keyword evidence="10" id="KW-0268">Exocytosis</keyword>
<evidence type="ECO:0000256" key="7">
    <source>
        <dbReference type="ARBA" id="ARBA00022443"/>
    </source>
</evidence>
<dbReference type="GO" id="GO:0046872">
    <property type="term" value="F:metal ion binding"/>
    <property type="evidence" value="ECO:0007669"/>
    <property type="project" value="UniProtKB-KW"/>
</dbReference>
<evidence type="ECO:0000256" key="5">
    <source>
        <dbReference type="ARBA" id="ARBA00004510"/>
    </source>
</evidence>
<dbReference type="GO" id="GO:0045202">
    <property type="term" value="C:synapse"/>
    <property type="evidence" value="ECO:0007669"/>
    <property type="project" value="UniProtKB-SubCell"/>
</dbReference>
<evidence type="ECO:0000256" key="23">
    <source>
        <dbReference type="ARBA" id="ARBA00023242"/>
    </source>
</evidence>
<dbReference type="GO" id="GO:0005905">
    <property type="term" value="C:clathrin-coated pit"/>
    <property type="evidence" value="ECO:0007669"/>
    <property type="project" value="UniProtKB-SubCell"/>
</dbReference>
<evidence type="ECO:0000256" key="24">
    <source>
        <dbReference type="ARBA" id="ARBA00023273"/>
    </source>
</evidence>
<protein>
    <recommendedName>
        <fullName evidence="26">Intersectin-1</fullName>
    </recommendedName>
</protein>
<dbReference type="CDD" id="cd00160">
    <property type="entry name" value="RhoGEF"/>
    <property type="match status" value="1"/>
</dbReference>
<sequence>MAQFPTSFGGGADAWVISVDERAKHDQQFHSLAPTPTGFITGEQARNFFLQSGLPPPILAQIWALADLNSDGKMDMQEFSIAMKLIKLKLQGHPLPSSLPPSMKQPPLMAPPPPFGMPPIPPMPSLPPGVPPGVPPVVPPMPIPPIAPLAGVGMSPPLVSSVPPPVPPMANGAPAMIQPITGFTHPASALNKSSSFNRSSAKLQKVQSFETPSAPAAPPPADWAVPQSSRLKYRQLFNSHDKMMSGHLTGPQARTILMQSSLPQAQLATIWNLSDIDQDGKLTAEEFILAMHLIDMAMSGLPLPPLLPPDLIPPTFRRVRSGSGVSLTSMHSTEQRVQEEVEEEDPQSAEKKLPVTFEDKKRENFERGNLELEKRRQALLEQQRQEAERVAALERQEQERRERERQEQERRRLQELERQLEKQREMERQREEERRKEIERREAAKRELERQRQLEWERSRRQELLNQRNREQENIVLLKARKKTLEFELEALSDKKSQLEGKLQDLRSRLSVQRQEIENTNKTRELRIAEITTLQQQLQESQQWLGRLIPDKQCLNDQLKQVQQNSLHRDSLLSLQRALQVKEAAREELRGQLEEVEQETRAKLLEIDAFNTQLKELREIHAKQQQRHKQKEPLEGDIQPAIDRKSVELSESRLSGTGTDEGAASSSATPTPTPPPAQTWLSSVSASHEEETQARRDTQDKLSQLFMPPTQPKLLGQAPWPTGDKAPAVGSLQEKVKVVYYRALYPFEARSHDEITIQPGDIVVVDESQTGEPGWLGGELKGKTGWFPANYAEKIPESEVPLSLRATAATACAPAPKLGNAQMTTPTSAPTPTAIQPPLPEVTAVQSAAPPPPAAPPVAAAIPAPPSSSASSNWADFSTTWPSNSVEKQESDGWDAWPSQAAPAAPQPSLSVPSGGPLRQRSAFTPATLSGSSPSPVLGQGEKVEGLQAQALYPWRAKKDNHLNFNKNEIITVLEQQDMWWFGEVQGQRGWFPKSYVKLISGPVRKSVSIESGSSENSPPSVKRPSPTPSKPLELGEAEYIAMYTYESTEQGDLTFQQGDVITVTKKEGDWWTGVVGGRTGVFPSNYVKPKDSDGLGTAGKTGSLGKKPEIAQVIAPYTATGAEQLTLAPGQLILIRKKNPGGWWEGELQARGKKRQIGWFPANYVKLLSPSTSKTTPTEPTPPKLPTPTAVCQVIGMYDYTAQNDDELPFGKGQIINVLSREDPDWWKGELNGSVGLFPSNYVKLTTDTDPSQQWCADLHLLDMLTPMERKRQGYIHELIVTEENYVNDLQLVTEIFQKPLLESELLTEKEVAMIFVNWKELIMCNIKLLKALRVRKKMSGERMPVKMIGDILTAQLPHMQPYIRFCSCQLNGATLIQHKTDEAPDFKDFVKRLAMDPRCKGMPLSSFLLKPMQRVTRYPLIIKNILENTPESHPDHSHLRQALEKAEELCSQVNEGVREKENSDRLEWIQAHVQCEGLSEQLVFNSVTNCLGPRKFLHSGKLYKAKSNKELYGFLFNDFLLLTQIIKPLGSSGSDKVFSAKSHLQYRMYKTPIFLNEVLVKLPTDPSGDEPLFHISHIDRVYTIRAESINERTAWVQKIKAASELFIETEKKKREKAYLVRSQRATGIGRLMVNIVEGIELKPCRSHGKSNPYCEVTMGSQCHITKTLQDTLNPKWNSNCQFFIKDLEQDVLCVTVFERDQFSPDDFLGRTEIRLADIKKDQGSKGPITKRLLLHEVPTGEIVVRLDLQLFDDT</sequence>
<evidence type="ECO:0000259" key="32">
    <source>
        <dbReference type="PROSITE" id="PS50004"/>
    </source>
</evidence>
<keyword evidence="9" id="KW-1003">Cell membrane</keyword>
<evidence type="ECO:0000259" key="34">
    <source>
        <dbReference type="PROSITE" id="PS50031"/>
    </source>
</evidence>
<dbReference type="Pfam" id="PF00168">
    <property type="entry name" value="C2"/>
    <property type="match status" value="1"/>
</dbReference>
<feature type="compositionally biased region" description="Basic and acidic residues" evidence="29">
    <location>
        <begin position="687"/>
        <end position="698"/>
    </location>
</feature>
<dbReference type="Gene3D" id="1.20.900.10">
    <property type="entry name" value="Dbl homology (DH) domain"/>
    <property type="match status" value="1"/>
</dbReference>
<evidence type="ECO:0000256" key="20">
    <source>
        <dbReference type="ARBA" id="ARBA00023054"/>
    </source>
</evidence>
<dbReference type="PROSITE" id="PS00741">
    <property type="entry name" value="DH_1"/>
    <property type="match status" value="1"/>
</dbReference>
<keyword evidence="12" id="KW-0254">Endocytosis</keyword>
<keyword evidence="7 27" id="KW-0728">SH3 domain</keyword>
<dbReference type="Gene3D" id="1.10.238.10">
    <property type="entry name" value="EF-hand"/>
    <property type="match status" value="2"/>
</dbReference>
<evidence type="ECO:0000256" key="22">
    <source>
        <dbReference type="ARBA" id="ARBA00023176"/>
    </source>
</evidence>
<dbReference type="InterPro" id="IPR036028">
    <property type="entry name" value="SH3-like_dom_sf"/>
</dbReference>
<evidence type="ECO:0000256" key="13">
    <source>
        <dbReference type="ARBA" id="ARBA00022599"/>
    </source>
</evidence>
<dbReference type="Gene3D" id="2.30.30.40">
    <property type="entry name" value="SH3 Domains"/>
    <property type="match status" value="5"/>
</dbReference>
<evidence type="ECO:0000259" key="30">
    <source>
        <dbReference type="PROSITE" id="PS50002"/>
    </source>
</evidence>
<dbReference type="SUPFAM" id="SSF47473">
    <property type="entry name" value="EF-hand"/>
    <property type="match status" value="2"/>
</dbReference>
<dbReference type="InterPro" id="IPR011992">
    <property type="entry name" value="EF-hand-dom_pair"/>
</dbReference>
<keyword evidence="20 28" id="KW-0175">Coiled coil</keyword>
<evidence type="ECO:0000256" key="18">
    <source>
        <dbReference type="ARBA" id="ARBA00022927"/>
    </source>
</evidence>
<evidence type="ECO:0000256" key="4">
    <source>
        <dbReference type="ARBA" id="ARBA00004496"/>
    </source>
</evidence>
<keyword evidence="22" id="KW-0168">Coated pit</keyword>
<evidence type="ECO:0000256" key="3">
    <source>
        <dbReference type="ARBA" id="ARBA00004259"/>
    </source>
</evidence>
<dbReference type="PROSITE" id="PS50031">
    <property type="entry name" value="EH"/>
    <property type="match status" value="2"/>
</dbReference>
<dbReference type="InterPro" id="IPR032140">
    <property type="entry name" value="INTAP"/>
</dbReference>
<dbReference type="GO" id="GO:0023051">
    <property type="term" value="P:regulation of signaling"/>
    <property type="evidence" value="ECO:0007669"/>
    <property type="project" value="UniProtKB-ARBA"/>
</dbReference>
<feature type="domain" description="SH3" evidence="30">
    <location>
        <begin position="1035"/>
        <end position="1093"/>
    </location>
</feature>
<gene>
    <name evidence="36" type="ORF">ACEWY4_016233</name>
</gene>
<feature type="coiled-coil region" evidence="28">
    <location>
        <begin position="362"/>
        <end position="523"/>
    </location>
</feature>
<evidence type="ECO:0000259" key="31">
    <source>
        <dbReference type="PROSITE" id="PS50003"/>
    </source>
</evidence>
<evidence type="ECO:0000313" key="37">
    <source>
        <dbReference type="Proteomes" id="UP001591681"/>
    </source>
</evidence>
<evidence type="ECO:0000256" key="29">
    <source>
        <dbReference type="SAM" id="MobiDB-lite"/>
    </source>
</evidence>
<evidence type="ECO:0000256" key="1">
    <source>
        <dbReference type="ARBA" id="ARBA00004172"/>
    </source>
</evidence>
<dbReference type="PROSITE" id="PS00018">
    <property type="entry name" value="EF_HAND_1"/>
    <property type="match status" value="2"/>
</dbReference>
<dbReference type="FunFam" id="1.10.238.10:FF:000046">
    <property type="entry name" value="intersectin-1 isoform X2"/>
    <property type="match status" value="1"/>
</dbReference>
<evidence type="ECO:0000259" key="33">
    <source>
        <dbReference type="PROSITE" id="PS50010"/>
    </source>
</evidence>
<dbReference type="InterPro" id="IPR001331">
    <property type="entry name" value="GDS_CDC24_CS"/>
</dbReference>
<dbReference type="FunFam" id="2.30.30.40:FF:000122">
    <property type="entry name" value="intersectin-1 isoform X2"/>
    <property type="match status" value="1"/>
</dbReference>
<evidence type="ECO:0000256" key="27">
    <source>
        <dbReference type="PROSITE-ProRule" id="PRU00192"/>
    </source>
</evidence>
<dbReference type="GO" id="GO:0055037">
    <property type="term" value="C:recycling endosome"/>
    <property type="evidence" value="ECO:0007669"/>
    <property type="project" value="UniProtKB-SubCell"/>
</dbReference>
<comment type="subcellular location">
    <subcellularLocation>
        <location evidence="2">Cell membrane</location>
    </subcellularLocation>
    <subcellularLocation>
        <location evidence="5">Cell projection</location>
        <location evidence="5">Lamellipodium</location>
    </subcellularLocation>
    <subcellularLocation>
        <location evidence="4">Cytoplasm</location>
    </subcellularLocation>
    <subcellularLocation>
        <location evidence="6">Membrane</location>
        <location evidence="6">Clathrin-coated pit</location>
    </subcellularLocation>
    <subcellularLocation>
        <location evidence="3">Nucleus envelope</location>
    </subcellularLocation>
    <subcellularLocation>
        <location evidence="1">Recycling endosome</location>
    </subcellularLocation>
    <subcellularLocation>
        <location evidence="25">Synapse</location>
        <location evidence="25">Synaptosome</location>
    </subcellularLocation>
</comment>
<dbReference type="SUPFAM" id="SSF50044">
    <property type="entry name" value="SH3-domain"/>
    <property type="match status" value="5"/>
</dbReference>
<dbReference type="InterPro" id="IPR035892">
    <property type="entry name" value="C2_domain_sf"/>
</dbReference>
<dbReference type="GO" id="GO:0030027">
    <property type="term" value="C:lamellipodium"/>
    <property type="evidence" value="ECO:0007669"/>
    <property type="project" value="UniProtKB-SubCell"/>
</dbReference>
<evidence type="ECO:0000256" key="8">
    <source>
        <dbReference type="ARBA" id="ARBA00022448"/>
    </source>
</evidence>
<feature type="domain" description="SH3" evidence="30">
    <location>
        <begin position="1190"/>
        <end position="1249"/>
    </location>
</feature>
<keyword evidence="14" id="KW-0479">Metal-binding</keyword>
<dbReference type="GO" id="GO:0015031">
    <property type="term" value="P:protein transport"/>
    <property type="evidence" value="ECO:0007669"/>
    <property type="project" value="UniProtKB-KW"/>
</dbReference>
<dbReference type="GO" id="GO:0005886">
    <property type="term" value="C:plasma membrane"/>
    <property type="evidence" value="ECO:0007669"/>
    <property type="project" value="UniProtKB-SubCell"/>
</dbReference>
<feature type="compositionally biased region" description="Low complexity" evidence="29">
    <location>
        <begin position="1009"/>
        <end position="1021"/>
    </location>
</feature>
<dbReference type="CDD" id="cd11993">
    <property type="entry name" value="SH3_Intersectin1_4"/>
    <property type="match status" value="1"/>
</dbReference>
<feature type="domain" description="SH3" evidence="30">
    <location>
        <begin position="736"/>
        <end position="797"/>
    </location>
</feature>
<dbReference type="InterPro" id="IPR035899">
    <property type="entry name" value="DBL_dom_sf"/>
</dbReference>
<feature type="compositionally biased region" description="Low complexity" evidence="29">
    <location>
        <begin position="824"/>
        <end position="834"/>
    </location>
</feature>
<dbReference type="FunFam" id="1.20.900.10:FF:000011">
    <property type="entry name" value="Intersectin 1"/>
    <property type="match status" value="1"/>
</dbReference>
<dbReference type="Pfam" id="PF07653">
    <property type="entry name" value="SH3_2"/>
    <property type="match status" value="2"/>
</dbReference>
<feature type="compositionally biased region" description="Polar residues" evidence="29">
    <location>
        <begin position="323"/>
        <end position="332"/>
    </location>
</feature>
<dbReference type="Proteomes" id="UP001591681">
    <property type="component" value="Unassembled WGS sequence"/>
</dbReference>
<dbReference type="SMART" id="SM00239">
    <property type="entry name" value="C2"/>
    <property type="match status" value="1"/>
</dbReference>
<dbReference type="Pfam" id="PF12763">
    <property type="entry name" value="EH"/>
    <property type="match status" value="2"/>
</dbReference>
<dbReference type="GO" id="GO:0006887">
    <property type="term" value="P:exocytosis"/>
    <property type="evidence" value="ECO:0007669"/>
    <property type="project" value="UniProtKB-KW"/>
</dbReference>
<feature type="domain" description="EH" evidence="34">
    <location>
        <begin position="229"/>
        <end position="318"/>
    </location>
</feature>
<feature type="compositionally biased region" description="Polar residues" evidence="29">
    <location>
        <begin position="873"/>
        <end position="886"/>
    </location>
</feature>
<dbReference type="PANTHER" id="PTHR46006">
    <property type="entry name" value="RHO GUANINE NUCLEOTIDE EXCHANGE FACTOR AT 64C, ISOFORM A"/>
    <property type="match status" value="1"/>
</dbReference>
<feature type="domain" description="C2" evidence="32">
    <location>
        <begin position="1614"/>
        <end position="1730"/>
    </location>
</feature>
<feature type="compositionally biased region" description="Basic and acidic residues" evidence="29">
    <location>
        <begin position="348"/>
        <end position="362"/>
    </location>
</feature>
<dbReference type="InterPro" id="IPR011993">
    <property type="entry name" value="PH-like_dom_sf"/>
</dbReference>
<feature type="compositionally biased region" description="Low complexity" evidence="29">
    <location>
        <begin position="857"/>
        <end position="872"/>
    </location>
</feature>
<evidence type="ECO:0000256" key="14">
    <source>
        <dbReference type="ARBA" id="ARBA00022723"/>
    </source>
</evidence>
<dbReference type="InterPro" id="IPR000008">
    <property type="entry name" value="C2_dom"/>
</dbReference>
<keyword evidence="15" id="KW-0677">Repeat</keyword>
<keyword evidence="8" id="KW-0813">Transport</keyword>
<feature type="domain" description="EF-hand" evidence="35">
    <location>
        <begin position="54"/>
        <end position="89"/>
    </location>
</feature>
<feature type="compositionally biased region" description="Basic and acidic residues" evidence="29">
    <location>
        <begin position="642"/>
        <end position="651"/>
    </location>
</feature>
<dbReference type="SUPFAM" id="SSF49562">
    <property type="entry name" value="C2 domain (Calcium/lipid-binding domain, CaLB)"/>
    <property type="match status" value="1"/>
</dbReference>
<feature type="region of interest" description="Disordered" evidence="29">
    <location>
        <begin position="621"/>
        <end position="698"/>
    </location>
</feature>
<dbReference type="SMART" id="SM00326">
    <property type="entry name" value="SH3"/>
    <property type="match status" value="5"/>
</dbReference>
<evidence type="ECO:0000256" key="12">
    <source>
        <dbReference type="ARBA" id="ARBA00022583"/>
    </source>
</evidence>
<name>A0ABD1JM04_9TELE</name>
<dbReference type="SMART" id="SM00027">
    <property type="entry name" value="EH"/>
    <property type="match status" value="2"/>
</dbReference>
<dbReference type="FunFam" id="2.30.29.30:FF:000069">
    <property type="entry name" value="Intersectin 1"/>
    <property type="match status" value="1"/>
</dbReference>
<dbReference type="Pfam" id="PF00018">
    <property type="entry name" value="SH3_1"/>
    <property type="match status" value="1"/>
</dbReference>
<evidence type="ECO:0000256" key="28">
    <source>
        <dbReference type="SAM" id="Coils"/>
    </source>
</evidence>
<organism evidence="36 37">
    <name type="scientific">Coilia grayii</name>
    <name type="common">Gray's grenadier anchovy</name>
    <dbReference type="NCBI Taxonomy" id="363190"/>
    <lineage>
        <taxon>Eukaryota</taxon>
        <taxon>Metazoa</taxon>
        <taxon>Chordata</taxon>
        <taxon>Craniata</taxon>
        <taxon>Vertebrata</taxon>
        <taxon>Euteleostomi</taxon>
        <taxon>Actinopterygii</taxon>
        <taxon>Neopterygii</taxon>
        <taxon>Teleostei</taxon>
        <taxon>Clupei</taxon>
        <taxon>Clupeiformes</taxon>
        <taxon>Clupeoidei</taxon>
        <taxon>Engraulidae</taxon>
        <taxon>Coilinae</taxon>
        <taxon>Coilia</taxon>
    </lineage>
</organism>
<dbReference type="GO" id="GO:0006897">
    <property type="term" value="P:endocytosis"/>
    <property type="evidence" value="ECO:0007669"/>
    <property type="project" value="UniProtKB-KW"/>
</dbReference>
<dbReference type="SMART" id="SM00054">
    <property type="entry name" value="EFh"/>
    <property type="match status" value="2"/>
</dbReference>
<keyword evidence="23" id="KW-0539">Nucleus</keyword>
<evidence type="ECO:0000256" key="19">
    <source>
        <dbReference type="ARBA" id="ARBA00023018"/>
    </source>
</evidence>
<dbReference type="FunFam" id="1.10.238.10:FF:000055">
    <property type="entry name" value="Intersectin-1 isoform 1"/>
    <property type="match status" value="1"/>
</dbReference>
<dbReference type="InterPro" id="IPR051480">
    <property type="entry name" value="Endocytic_GEF_Adapter"/>
</dbReference>
<dbReference type="PROSITE" id="PS50003">
    <property type="entry name" value="PH_DOMAIN"/>
    <property type="match status" value="1"/>
</dbReference>
<keyword evidence="16" id="KW-0967">Endosome</keyword>
<evidence type="ECO:0000256" key="9">
    <source>
        <dbReference type="ARBA" id="ARBA00022475"/>
    </source>
</evidence>
<dbReference type="GO" id="GO:0043005">
    <property type="term" value="C:neuron projection"/>
    <property type="evidence" value="ECO:0007669"/>
    <property type="project" value="UniProtKB-KW"/>
</dbReference>
<dbReference type="SUPFAM" id="SSF48065">
    <property type="entry name" value="DBL homology domain (DH-domain)"/>
    <property type="match status" value="1"/>
</dbReference>
<dbReference type="CDD" id="cd11995">
    <property type="entry name" value="SH3_Intersectin1_5"/>
    <property type="match status" value="1"/>
</dbReference>
<dbReference type="InterPro" id="IPR002048">
    <property type="entry name" value="EF_hand_dom"/>
</dbReference>
<dbReference type="CDD" id="cd11989">
    <property type="entry name" value="SH3_Intersectin1_2"/>
    <property type="match status" value="1"/>
</dbReference>
<dbReference type="CDD" id="cd13264">
    <property type="entry name" value="PH_ITSN"/>
    <property type="match status" value="1"/>
</dbReference>
<evidence type="ECO:0000256" key="6">
    <source>
        <dbReference type="ARBA" id="ARBA00004600"/>
    </source>
</evidence>
<dbReference type="InterPro" id="IPR000261">
    <property type="entry name" value="EH_dom"/>
</dbReference>
<feature type="domain" description="EH" evidence="34">
    <location>
        <begin position="21"/>
        <end position="110"/>
    </location>
</feature>
<evidence type="ECO:0000259" key="35">
    <source>
        <dbReference type="PROSITE" id="PS50222"/>
    </source>
</evidence>
<dbReference type="SMART" id="SM00325">
    <property type="entry name" value="RhoGEF"/>
    <property type="match status" value="1"/>
</dbReference>
<dbReference type="PROSITE" id="PS50222">
    <property type="entry name" value="EF_HAND_2"/>
    <property type="match status" value="2"/>
</dbReference>
<feature type="region of interest" description="Disordered" evidence="29">
    <location>
        <begin position="817"/>
        <end position="940"/>
    </location>
</feature>
<keyword evidence="11" id="KW-0963">Cytoplasm</keyword>
<keyword evidence="13" id="KW-0771">Synaptosome</keyword>
<dbReference type="EMBL" id="JBHFQA010000014">
    <property type="protein sequence ID" value="KAL2087405.1"/>
    <property type="molecule type" value="Genomic_DNA"/>
</dbReference>
<feature type="domain" description="PH" evidence="31">
    <location>
        <begin position="1497"/>
        <end position="1606"/>
    </location>
</feature>
<evidence type="ECO:0000256" key="16">
    <source>
        <dbReference type="ARBA" id="ARBA00022753"/>
    </source>
</evidence>
<dbReference type="InterPro" id="IPR001452">
    <property type="entry name" value="SH3_domain"/>
</dbReference>
<evidence type="ECO:0000256" key="17">
    <source>
        <dbReference type="ARBA" id="ARBA00022837"/>
    </source>
</evidence>
<dbReference type="PROSITE" id="PS50002">
    <property type="entry name" value="SH3"/>
    <property type="match status" value="5"/>
</dbReference>
<dbReference type="PROSITE" id="PS50004">
    <property type="entry name" value="C2"/>
    <property type="match status" value="1"/>
</dbReference>
<dbReference type="CDD" id="cd00052">
    <property type="entry name" value="EH"/>
    <property type="match status" value="2"/>
</dbReference>
<reference evidence="36 37" key="1">
    <citation type="submission" date="2024-09" db="EMBL/GenBank/DDBJ databases">
        <title>A chromosome-level genome assembly of Gray's grenadier anchovy, Coilia grayii.</title>
        <authorList>
            <person name="Fu Z."/>
        </authorList>
    </citation>
    <scope>NUCLEOTIDE SEQUENCE [LARGE SCALE GENOMIC DNA]</scope>
    <source>
        <strain evidence="36">G4</strain>
        <tissue evidence="36">Muscle</tissue>
    </source>
</reference>
<evidence type="ECO:0000256" key="11">
    <source>
        <dbReference type="ARBA" id="ARBA00022490"/>
    </source>
</evidence>
<evidence type="ECO:0000256" key="25">
    <source>
        <dbReference type="ARBA" id="ARBA00034102"/>
    </source>
</evidence>
<dbReference type="Gene3D" id="2.30.29.30">
    <property type="entry name" value="Pleckstrin-homology domain (PH domain)/Phosphotyrosine-binding domain (PTB)"/>
    <property type="match status" value="1"/>
</dbReference>
<feature type="region of interest" description="Disordered" evidence="29">
    <location>
        <begin position="1009"/>
        <end position="1033"/>
    </location>
</feature>
<dbReference type="InterPro" id="IPR000219">
    <property type="entry name" value="DH_dom"/>
</dbReference>
<keyword evidence="19" id="KW-0770">Synapse</keyword>
<feature type="compositionally biased region" description="Low complexity" evidence="29">
    <location>
        <begin position="896"/>
        <end position="914"/>
    </location>
</feature>
<keyword evidence="21" id="KW-0472">Membrane</keyword>
<dbReference type="PANTHER" id="PTHR46006:SF9">
    <property type="entry name" value="INTERSECTIN-1"/>
    <property type="match status" value="1"/>
</dbReference>
<keyword evidence="24" id="KW-0966">Cell projection</keyword>
<comment type="caution">
    <text evidence="36">The sequence shown here is derived from an EMBL/GenBank/DDBJ whole genome shotgun (WGS) entry which is preliminary data.</text>
</comment>
<dbReference type="CDD" id="cd11987">
    <property type="entry name" value="SH3_Intersectin1_1"/>
    <property type="match status" value="1"/>
</dbReference>
<feature type="domain" description="SH3" evidence="30">
    <location>
        <begin position="1107"/>
        <end position="1171"/>
    </location>
</feature>
<keyword evidence="17" id="KW-0106">Calcium</keyword>
<evidence type="ECO:0000256" key="26">
    <source>
        <dbReference type="ARBA" id="ARBA00074966"/>
    </source>
</evidence>
<evidence type="ECO:0000313" key="36">
    <source>
        <dbReference type="EMBL" id="KAL2087405.1"/>
    </source>
</evidence>
<dbReference type="SUPFAM" id="SSF50729">
    <property type="entry name" value="PH domain-like"/>
    <property type="match status" value="1"/>
</dbReference>
<dbReference type="Pfam" id="PF16617">
    <property type="entry name" value="INTAP"/>
    <property type="match status" value="1"/>
</dbReference>
<dbReference type="FunFam" id="2.60.40.150:FF:000029">
    <property type="entry name" value="Intersectin 1"/>
    <property type="match status" value="1"/>
</dbReference>
<feature type="domain" description="EF-hand" evidence="35">
    <location>
        <begin position="262"/>
        <end position="297"/>
    </location>
</feature>
<dbReference type="FunFam" id="2.30.30.40:FF:000024">
    <property type="entry name" value="Intersectin 1"/>
    <property type="match status" value="1"/>
</dbReference>
<dbReference type="GO" id="GO:0005635">
    <property type="term" value="C:nuclear envelope"/>
    <property type="evidence" value="ECO:0007669"/>
    <property type="project" value="UniProtKB-SubCell"/>
</dbReference>
<dbReference type="Gene3D" id="2.60.40.150">
    <property type="entry name" value="C2 domain"/>
    <property type="match status" value="1"/>
</dbReference>
<feature type="region of interest" description="Disordered" evidence="29">
    <location>
        <begin position="321"/>
        <end position="362"/>
    </location>
</feature>
<evidence type="ECO:0000256" key="10">
    <source>
        <dbReference type="ARBA" id="ARBA00022483"/>
    </source>
</evidence>
<dbReference type="SMART" id="SM00233">
    <property type="entry name" value="PH"/>
    <property type="match status" value="1"/>
</dbReference>
<dbReference type="FunFam" id="2.30.30.40:FF:000041">
    <property type="entry name" value="Intersectin 1"/>
    <property type="match status" value="1"/>
</dbReference>